<feature type="transmembrane region" description="Helical" evidence="2">
    <location>
        <begin position="208"/>
        <end position="232"/>
    </location>
</feature>
<dbReference type="EMBL" id="JBBKZT010000008">
    <property type="protein sequence ID" value="MEJ8848505.1"/>
    <property type="molecule type" value="Genomic_DNA"/>
</dbReference>
<keyword evidence="2" id="KW-0812">Transmembrane</keyword>
<feature type="compositionally biased region" description="Low complexity" evidence="1">
    <location>
        <begin position="264"/>
        <end position="277"/>
    </location>
</feature>
<keyword evidence="2" id="KW-0472">Membrane</keyword>
<organism evidence="3 4">
    <name type="scientific">Variovorax rhizosphaerae</name>
    <dbReference type="NCBI Taxonomy" id="1836200"/>
    <lineage>
        <taxon>Bacteria</taxon>
        <taxon>Pseudomonadati</taxon>
        <taxon>Pseudomonadota</taxon>
        <taxon>Betaproteobacteria</taxon>
        <taxon>Burkholderiales</taxon>
        <taxon>Comamonadaceae</taxon>
        <taxon>Variovorax</taxon>
    </lineage>
</organism>
<name>A0ABU8WLV1_9BURK</name>
<feature type="compositionally biased region" description="Basic and acidic residues" evidence="1">
    <location>
        <begin position="365"/>
        <end position="384"/>
    </location>
</feature>
<dbReference type="Proteomes" id="UP001385892">
    <property type="component" value="Unassembled WGS sequence"/>
</dbReference>
<feature type="region of interest" description="Disordered" evidence="1">
    <location>
        <begin position="253"/>
        <end position="295"/>
    </location>
</feature>
<feature type="transmembrane region" description="Helical" evidence="2">
    <location>
        <begin position="328"/>
        <end position="351"/>
    </location>
</feature>
<comment type="caution">
    <text evidence="3">The sequence shown here is derived from an EMBL/GenBank/DDBJ whole genome shotgun (WGS) entry which is preliminary data.</text>
</comment>
<protein>
    <recommendedName>
        <fullName evidence="5">Type II secretion system protein GspF domain-containing protein</fullName>
    </recommendedName>
</protein>
<proteinExistence type="predicted"/>
<accession>A0ABU8WLV1</accession>
<evidence type="ECO:0000256" key="2">
    <source>
        <dbReference type="SAM" id="Phobius"/>
    </source>
</evidence>
<dbReference type="RefSeq" id="WP_340343642.1">
    <property type="nucleotide sequence ID" value="NZ_JBBKZT010000008.1"/>
</dbReference>
<keyword evidence="4" id="KW-1185">Reference proteome</keyword>
<reference evidence="3 4" key="1">
    <citation type="submission" date="2024-03" db="EMBL/GenBank/DDBJ databases">
        <title>Novel species of the genus Variovorax.</title>
        <authorList>
            <person name="Liu Q."/>
            <person name="Xin Y.-H."/>
        </authorList>
    </citation>
    <scope>NUCLEOTIDE SEQUENCE [LARGE SCALE GENOMIC DNA]</scope>
    <source>
        <strain evidence="3 4">KACC 18900</strain>
    </source>
</reference>
<evidence type="ECO:0000313" key="3">
    <source>
        <dbReference type="EMBL" id="MEJ8848505.1"/>
    </source>
</evidence>
<keyword evidence="2" id="KW-1133">Transmembrane helix</keyword>
<sequence length="384" mass="42261">MEMAIGMVFIFLMLSLVVSAIREAIEARLQDRAKLLGRGLKEVLGGDAPLKSGTGVQGDELIVKFYGHPLIESLYSGPFDKKLLQYKRNTLGLWIPKYLMSFFVGRTKMPAYIPARSAALALLDLARTRGLAQGNGTNSTAVALGELKLSEVRLALQEQKDSRVARALLAALAESGEDVEKGVKAVQDWYDGSMDRVSGWFKRETQQILFVLGLVVAVGLNVDAIFMVKFLASNEAVRTRLVETAVESAKSPERKASVDRLRAPEAPSAPASTSPEAQGTPGTPAEPGKPSDPDANVTKAIDRFVKLSLPIGWTQTQWQEFRRQDWQVIAWSVVGWLLTAFALSFGAPFWFDVMNKLMVIRSTVKPHEKSPEEASEDRQRTKKA</sequence>
<gene>
    <name evidence="3" type="ORF">WKW82_17735</name>
</gene>
<evidence type="ECO:0000256" key="1">
    <source>
        <dbReference type="SAM" id="MobiDB-lite"/>
    </source>
</evidence>
<evidence type="ECO:0000313" key="4">
    <source>
        <dbReference type="Proteomes" id="UP001385892"/>
    </source>
</evidence>
<evidence type="ECO:0008006" key="5">
    <source>
        <dbReference type="Google" id="ProtNLM"/>
    </source>
</evidence>
<feature type="region of interest" description="Disordered" evidence="1">
    <location>
        <begin position="364"/>
        <end position="384"/>
    </location>
</feature>
<feature type="compositionally biased region" description="Basic and acidic residues" evidence="1">
    <location>
        <begin position="253"/>
        <end position="263"/>
    </location>
</feature>